<dbReference type="Gene3D" id="2.170.270.10">
    <property type="entry name" value="SET domain"/>
    <property type="match status" value="1"/>
</dbReference>
<accession>A0ABR1PTD9</accession>
<gene>
    <name evidence="1" type="ORF">PG986_014578</name>
</gene>
<evidence type="ECO:0000313" key="2">
    <source>
        <dbReference type="Proteomes" id="UP001391051"/>
    </source>
</evidence>
<dbReference type="PANTHER" id="PTHR47332:SF2">
    <property type="entry name" value="SET-6"/>
    <property type="match status" value="1"/>
</dbReference>
<sequence length="212" mass="24412">MCSLFLTLDAPSQSPLHFCVPNAYICYNTDTDTLDFHMLRDVKKDTEITVSYFQDIYALTQRQRNDRLRKWGFSCTCSACISLPPTSCTLPPDVRREKIKSLFSEVDQFTIARLENSYDPRPDPRGGANISNQEVHVILDNLKEIIRLMKEEGLYGLAMSQLLEDHAPLHDETGNPEARRSQMAEALRIRQRCLGNFHPSTLELQRKIDRLH</sequence>
<dbReference type="InterPro" id="IPR011990">
    <property type="entry name" value="TPR-like_helical_dom_sf"/>
</dbReference>
<dbReference type="PANTHER" id="PTHR47332">
    <property type="entry name" value="SET DOMAIN-CONTAINING PROTEIN 5"/>
    <property type="match status" value="1"/>
</dbReference>
<dbReference type="InterPro" id="IPR053185">
    <property type="entry name" value="SET_domain_protein"/>
</dbReference>
<dbReference type="SUPFAM" id="SSF82199">
    <property type="entry name" value="SET domain"/>
    <property type="match status" value="1"/>
</dbReference>
<name>A0ABR1PTD9_9PEZI</name>
<dbReference type="Gene3D" id="1.25.40.10">
    <property type="entry name" value="Tetratricopeptide repeat domain"/>
    <property type="match status" value="1"/>
</dbReference>
<protein>
    <submittedName>
        <fullName evidence="1">Lysine methyltransferase</fullName>
    </submittedName>
</protein>
<dbReference type="GeneID" id="92083862"/>
<reference evidence="1 2" key="1">
    <citation type="submission" date="2023-01" db="EMBL/GenBank/DDBJ databases">
        <title>Analysis of 21 Apiospora genomes using comparative genomics revels a genus with tremendous synthesis potential of carbohydrate active enzymes and secondary metabolites.</title>
        <authorList>
            <person name="Sorensen T."/>
        </authorList>
    </citation>
    <scope>NUCLEOTIDE SEQUENCE [LARGE SCALE GENOMIC DNA]</scope>
    <source>
        <strain evidence="1 2">CBS 24483</strain>
    </source>
</reference>
<evidence type="ECO:0000313" key="1">
    <source>
        <dbReference type="EMBL" id="KAK7937710.1"/>
    </source>
</evidence>
<dbReference type="GO" id="GO:0008168">
    <property type="term" value="F:methyltransferase activity"/>
    <property type="evidence" value="ECO:0007669"/>
    <property type="project" value="UniProtKB-KW"/>
</dbReference>
<dbReference type="InterPro" id="IPR046341">
    <property type="entry name" value="SET_dom_sf"/>
</dbReference>
<keyword evidence="1" id="KW-0489">Methyltransferase</keyword>
<dbReference type="EMBL" id="JAQQWE010000010">
    <property type="protein sequence ID" value="KAK7937710.1"/>
    <property type="molecule type" value="Genomic_DNA"/>
</dbReference>
<dbReference type="GO" id="GO:0032259">
    <property type="term" value="P:methylation"/>
    <property type="evidence" value="ECO:0007669"/>
    <property type="project" value="UniProtKB-KW"/>
</dbReference>
<dbReference type="RefSeq" id="XP_066693038.1">
    <property type="nucleotide sequence ID" value="XM_066850800.1"/>
</dbReference>
<keyword evidence="1" id="KW-0808">Transferase</keyword>
<organism evidence="1 2">
    <name type="scientific">Apiospora aurea</name>
    <dbReference type="NCBI Taxonomy" id="335848"/>
    <lineage>
        <taxon>Eukaryota</taxon>
        <taxon>Fungi</taxon>
        <taxon>Dikarya</taxon>
        <taxon>Ascomycota</taxon>
        <taxon>Pezizomycotina</taxon>
        <taxon>Sordariomycetes</taxon>
        <taxon>Xylariomycetidae</taxon>
        <taxon>Amphisphaeriales</taxon>
        <taxon>Apiosporaceae</taxon>
        <taxon>Apiospora</taxon>
    </lineage>
</organism>
<dbReference type="Proteomes" id="UP001391051">
    <property type="component" value="Unassembled WGS sequence"/>
</dbReference>
<proteinExistence type="predicted"/>
<keyword evidence="2" id="KW-1185">Reference proteome</keyword>
<comment type="caution">
    <text evidence="1">The sequence shown here is derived from an EMBL/GenBank/DDBJ whole genome shotgun (WGS) entry which is preliminary data.</text>
</comment>